<dbReference type="Gene3D" id="3.50.50.60">
    <property type="entry name" value="FAD/NAD(P)-binding domain"/>
    <property type="match status" value="2"/>
</dbReference>
<dbReference type="Pfam" id="PF07992">
    <property type="entry name" value="Pyr_redox_2"/>
    <property type="match status" value="1"/>
</dbReference>
<dbReference type="PRINTS" id="PR00368">
    <property type="entry name" value="FADPNR"/>
</dbReference>
<evidence type="ECO:0000259" key="3">
    <source>
        <dbReference type="Pfam" id="PF07992"/>
    </source>
</evidence>
<dbReference type="Proteomes" id="UP000184532">
    <property type="component" value="Unassembled WGS sequence"/>
</dbReference>
<organism evidence="4 5">
    <name type="scientific">Flagellimonas flava</name>
    <dbReference type="NCBI Taxonomy" id="570519"/>
    <lineage>
        <taxon>Bacteria</taxon>
        <taxon>Pseudomonadati</taxon>
        <taxon>Bacteroidota</taxon>
        <taxon>Flavobacteriia</taxon>
        <taxon>Flavobacteriales</taxon>
        <taxon>Flavobacteriaceae</taxon>
        <taxon>Flagellimonas</taxon>
    </lineage>
</organism>
<name>A0A1M5JV91_9FLAO</name>
<dbReference type="STRING" id="570519.SAMN04488116_1237"/>
<keyword evidence="2" id="KW-0560">Oxidoreductase</keyword>
<proteinExistence type="predicted"/>
<protein>
    <submittedName>
        <fullName evidence="4">Thioredoxin reductase</fullName>
    </submittedName>
</protein>
<dbReference type="PANTHER" id="PTHR48105">
    <property type="entry name" value="THIOREDOXIN REDUCTASE 1-RELATED-RELATED"/>
    <property type="match status" value="1"/>
</dbReference>
<dbReference type="EMBL" id="FQWL01000002">
    <property type="protein sequence ID" value="SHG44461.1"/>
    <property type="molecule type" value="Genomic_DNA"/>
</dbReference>
<keyword evidence="1" id="KW-0285">Flavoprotein</keyword>
<evidence type="ECO:0000256" key="1">
    <source>
        <dbReference type="ARBA" id="ARBA00022630"/>
    </source>
</evidence>
<dbReference type="SUPFAM" id="SSF51905">
    <property type="entry name" value="FAD/NAD(P)-binding domain"/>
    <property type="match status" value="1"/>
</dbReference>
<accession>A0A1M5JV91</accession>
<dbReference type="AlphaFoldDB" id="A0A1M5JV91"/>
<gene>
    <name evidence="4" type="ORF">SAMN04488116_1237</name>
</gene>
<dbReference type="GO" id="GO:0016491">
    <property type="term" value="F:oxidoreductase activity"/>
    <property type="evidence" value="ECO:0007669"/>
    <property type="project" value="UniProtKB-KW"/>
</dbReference>
<feature type="domain" description="FAD/NAD(P)-binding" evidence="3">
    <location>
        <begin position="36"/>
        <end position="315"/>
    </location>
</feature>
<keyword evidence="5" id="KW-1185">Reference proteome</keyword>
<dbReference type="InterPro" id="IPR023753">
    <property type="entry name" value="FAD/NAD-binding_dom"/>
</dbReference>
<evidence type="ECO:0000256" key="2">
    <source>
        <dbReference type="ARBA" id="ARBA00023002"/>
    </source>
</evidence>
<dbReference type="InterPro" id="IPR050097">
    <property type="entry name" value="Ferredoxin-NADP_redctase_2"/>
</dbReference>
<evidence type="ECO:0000313" key="4">
    <source>
        <dbReference type="EMBL" id="SHG44461.1"/>
    </source>
</evidence>
<evidence type="ECO:0000313" key="5">
    <source>
        <dbReference type="Proteomes" id="UP000184532"/>
    </source>
</evidence>
<reference evidence="5" key="1">
    <citation type="submission" date="2016-11" db="EMBL/GenBank/DDBJ databases">
        <authorList>
            <person name="Varghese N."/>
            <person name="Submissions S."/>
        </authorList>
    </citation>
    <scope>NUCLEOTIDE SEQUENCE [LARGE SCALE GENOMIC DNA]</scope>
    <source>
        <strain evidence="5">DSM 22638</strain>
    </source>
</reference>
<dbReference type="RefSeq" id="WP_313785515.1">
    <property type="nucleotide sequence ID" value="NZ_FQWL01000002.1"/>
</dbReference>
<dbReference type="PRINTS" id="PR00469">
    <property type="entry name" value="PNDRDTASEII"/>
</dbReference>
<sequence length="331" mass="36567">MSRRAFINKSGTVTASGMLLNPLNFSTYYPMKNNQFDVIIVGGSYSGLSAAMALGRALKKVLVIDSGKPCNRQTPHSHNFLTQDGVPPHQIAQLGRSQVEQYNTVEFFDGLATEGRKTANGFEIGTSDGKRFMAKKLVFATGVKDLMPPIEGFSDCWGISILHCPYCHGYEVRGAKTGVLAHGEEAFEFARFLTNWTQDLTLYSNGKSDLSSEQIQLLNNLNIDFVEREVQKVEHEKGYISQLHFKDGSTAPLTAMYAHIPFEQHCDIPMSLGVELDEQGYLAIDGMQKTSVEGIYACGDNTTRMRTVASAVYQGTFTGMIVSKEMILEEV</sequence>
<dbReference type="InterPro" id="IPR036188">
    <property type="entry name" value="FAD/NAD-bd_sf"/>
</dbReference>